<dbReference type="EMBL" id="PVUE01000021">
    <property type="protein sequence ID" value="PRZ36578.1"/>
    <property type="molecule type" value="Genomic_DNA"/>
</dbReference>
<organism evidence="1 2">
    <name type="scientific">Antricoccus suffuscus</name>
    <dbReference type="NCBI Taxonomy" id="1629062"/>
    <lineage>
        <taxon>Bacteria</taxon>
        <taxon>Bacillati</taxon>
        <taxon>Actinomycetota</taxon>
        <taxon>Actinomycetes</taxon>
        <taxon>Geodermatophilales</taxon>
        <taxon>Antricoccaceae</taxon>
        <taxon>Antricoccus</taxon>
    </lineage>
</organism>
<proteinExistence type="predicted"/>
<keyword evidence="2" id="KW-1185">Reference proteome</keyword>
<dbReference type="OrthoDB" id="5142043at2"/>
<accession>A0A2T0ZKB3</accession>
<reference evidence="1 2" key="1">
    <citation type="submission" date="2018-03" db="EMBL/GenBank/DDBJ databases">
        <title>Genomic Encyclopedia of Archaeal and Bacterial Type Strains, Phase II (KMG-II): from individual species to whole genera.</title>
        <authorList>
            <person name="Goeker M."/>
        </authorList>
    </citation>
    <scope>NUCLEOTIDE SEQUENCE [LARGE SCALE GENOMIC DNA]</scope>
    <source>
        <strain evidence="1 2">DSM 100065</strain>
    </source>
</reference>
<sequence>MFSSAGANRLARSLWGALRDRALDLPDDAELRDEFIATRLVETAPGVVKIQNPAGSHDDIVTAVAMVVADLANMPDVGRGSIAVPHGRVRRQYGSLSTRDRLRQGAVGPLADRAWPRRGFA</sequence>
<evidence type="ECO:0000313" key="2">
    <source>
        <dbReference type="Proteomes" id="UP000237752"/>
    </source>
</evidence>
<protein>
    <submittedName>
        <fullName evidence="1">Uncharacterized protein</fullName>
    </submittedName>
</protein>
<dbReference type="Gene3D" id="3.30.420.240">
    <property type="match status" value="1"/>
</dbReference>
<dbReference type="RefSeq" id="WP_146135445.1">
    <property type="nucleotide sequence ID" value="NZ_PVUE01000021.1"/>
</dbReference>
<gene>
    <name evidence="1" type="ORF">CLV47_12114</name>
</gene>
<comment type="caution">
    <text evidence="1">The sequence shown here is derived from an EMBL/GenBank/DDBJ whole genome shotgun (WGS) entry which is preliminary data.</text>
</comment>
<name>A0A2T0ZKB3_9ACTN</name>
<evidence type="ECO:0000313" key="1">
    <source>
        <dbReference type="EMBL" id="PRZ36578.1"/>
    </source>
</evidence>
<dbReference type="Proteomes" id="UP000237752">
    <property type="component" value="Unassembled WGS sequence"/>
</dbReference>
<dbReference type="AlphaFoldDB" id="A0A2T0ZKB3"/>